<dbReference type="Proteomes" id="UP000663824">
    <property type="component" value="Unassembled WGS sequence"/>
</dbReference>
<dbReference type="EMBL" id="CAJNRE010015961">
    <property type="protein sequence ID" value="CAF2142482.1"/>
    <property type="molecule type" value="Genomic_DNA"/>
</dbReference>
<evidence type="ECO:0000313" key="1">
    <source>
        <dbReference type="EMBL" id="CAF1686193.1"/>
    </source>
</evidence>
<organism evidence="1 5">
    <name type="scientific">Rotaria magnacalcarata</name>
    <dbReference type="NCBI Taxonomy" id="392030"/>
    <lineage>
        <taxon>Eukaryota</taxon>
        <taxon>Metazoa</taxon>
        <taxon>Spiralia</taxon>
        <taxon>Gnathifera</taxon>
        <taxon>Rotifera</taxon>
        <taxon>Eurotatoria</taxon>
        <taxon>Bdelloidea</taxon>
        <taxon>Philodinida</taxon>
        <taxon>Philodinidae</taxon>
        <taxon>Rotaria</taxon>
    </lineage>
</organism>
<dbReference type="Proteomes" id="UP000676336">
    <property type="component" value="Unassembled WGS sequence"/>
</dbReference>
<evidence type="ECO:0000313" key="4">
    <source>
        <dbReference type="EMBL" id="CAF4102599.1"/>
    </source>
</evidence>
<gene>
    <name evidence="3" type="ORF">GIL414_LOCUS12375</name>
    <name evidence="1" type="ORF">KQP761_LOCUS38631</name>
    <name evidence="2" type="ORF">MBJ925_LOCUS29774</name>
    <name evidence="4" type="ORF">SMN809_LOCUS17414</name>
</gene>
<name>A0A816HGE1_9BILA</name>
<dbReference type="AlphaFoldDB" id="A0A816HGE1"/>
<reference evidence="1" key="1">
    <citation type="submission" date="2021-02" db="EMBL/GenBank/DDBJ databases">
        <authorList>
            <person name="Nowell W R."/>
        </authorList>
    </citation>
    <scope>NUCLEOTIDE SEQUENCE</scope>
</reference>
<evidence type="ECO:0008006" key="6">
    <source>
        <dbReference type="Google" id="ProtNLM"/>
    </source>
</evidence>
<comment type="caution">
    <text evidence="1">The sequence shown here is derived from an EMBL/GenBank/DDBJ whole genome shotgun (WGS) entry which is preliminary data.</text>
</comment>
<proteinExistence type="predicted"/>
<accession>A0A816HGE1</accession>
<dbReference type="Proteomes" id="UP000681720">
    <property type="component" value="Unassembled WGS sequence"/>
</dbReference>
<evidence type="ECO:0000313" key="5">
    <source>
        <dbReference type="Proteomes" id="UP000663834"/>
    </source>
</evidence>
<dbReference type="Proteomes" id="UP000663834">
    <property type="component" value="Unassembled WGS sequence"/>
</dbReference>
<evidence type="ECO:0000313" key="2">
    <source>
        <dbReference type="EMBL" id="CAF2142482.1"/>
    </source>
</evidence>
<dbReference type="OrthoDB" id="9994224at2759"/>
<evidence type="ECO:0000313" key="3">
    <source>
        <dbReference type="EMBL" id="CAF4012218.1"/>
    </source>
</evidence>
<dbReference type="EMBL" id="CAJOBI010008049">
    <property type="protein sequence ID" value="CAF4102599.1"/>
    <property type="molecule type" value="Genomic_DNA"/>
</dbReference>
<protein>
    <recommendedName>
        <fullName evidence="6">B box-type domain-containing protein</fullName>
    </recommendedName>
</protein>
<dbReference type="EMBL" id="CAJNOW010022040">
    <property type="protein sequence ID" value="CAF1686193.1"/>
    <property type="molecule type" value="Genomic_DNA"/>
</dbReference>
<sequence length="359" mass="41507">MASGCINSTCVACNEGLVTAICYECKQAFCTKHFAEHRQQFSQQMNNISQEHDILCRDLTRELSTMHPLLAQINQWEQKSILKIQTAANAARIKLQQLLDRSKSSLETSVSKLTEELQSSRASNNYTERDIKKWSDQLHELRTLLNNPTPIYIDYENNLESTIRLVKVTDESLPGYFDRTSHRHEINHECSHNPNFFFRETFGDVFGKIVLSERNRIATCLGDYLDRSCVSCLGRYSSGRYAIRFRIENADMTHYMFFGVVNSSEKLMKDLANSTSFYGWWDLAYYVVGGNKKKYDSTKTLRKGDELTFVVDCDNKQIILEHHRTNIILNLAIDIQLCAFPWKIIVLLLDRNSCVEILH</sequence>
<dbReference type="EMBL" id="CAJOBJ010004815">
    <property type="protein sequence ID" value="CAF4012218.1"/>
    <property type="molecule type" value="Genomic_DNA"/>
</dbReference>